<dbReference type="EMBL" id="PXOF01000090">
    <property type="protein sequence ID" value="RGP66703.1"/>
    <property type="molecule type" value="Genomic_DNA"/>
</dbReference>
<feature type="transmembrane region" description="Helical" evidence="6">
    <location>
        <begin position="122"/>
        <end position="141"/>
    </location>
</feature>
<evidence type="ECO:0000313" key="8">
    <source>
        <dbReference type="EMBL" id="RGP66703.1"/>
    </source>
</evidence>
<reference evidence="8 9" key="1">
    <citation type="journal article" date="2018" name="PLoS Pathog.">
        <title>Evolution of structural diversity of trichothecenes, a family of toxins produced by plant pathogenic and entomopathogenic fungi.</title>
        <authorList>
            <person name="Proctor R.H."/>
            <person name="McCormick S.P."/>
            <person name="Kim H.S."/>
            <person name="Cardoza R.E."/>
            <person name="Stanley A.M."/>
            <person name="Lindo L."/>
            <person name="Kelly A."/>
            <person name="Brown D.W."/>
            <person name="Lee T."/>
            <person name="Vaughan M.M."/>
            <person name="Alexander N.J."/>
            <person name="Busman M."/>
            <person name="Gutierrez S."/>
        </authorList>
    </citation>
    <scope>NUCLEOTIDE SEQUENCE [LARGE SCALE GENOMIC DNA]</scope>
    <source>
        <strain evidence="8 9">NRRL 3299</strain>
    </source>
</reference>
<feature type="transmembrane region" description="Helical" evidence="6">
    <location>
        <begin position="49"/>
        <end position="74"/>
    </location>
</feature>
<feature type="transmembrane region" description="Helical" evidence="6">
    <location>
        <begin position="333"/>
        <end position="352"/>
    </location>
</feature>
<keyword evidence="5 6" id="KW-0472">Membrane</keyword>
<feature type="transmembrane region" description="Helical" evidence="6">
    <location>
        <begin position="432"/>
        <end position="451"/>
    </location>
</feature>
<dbReference type="PANTHER" id="PTHR48022">
    <property type="entry name" value="PLASTIDIC GLUCOSE TRANSPORTER 4"/>
    <property type="match status" value="1"/>
</dbReference>
<proteinExistence type="inferred from homology"/>
<evidence type="ECO:0000256" key="3">
    <source>
        <dbReference type="ARBA" id="ARBA00022692"/>
    </source>
</evidence>
<evidence type="ECO:0000256" key="5">
    <source>
        <dbReference type="ARBA" id="ARBA00023136"/>
    </source>
</evidence>
<dbReference type="InterPro" id="IPR036259">
    <property type="entry name" value="MFS_trans_sf"/>
</dbReference>
<evidence type="ECO:0000256" key="6">
    <source>
        <dbReference type="SAM" id="Phobius"/>
    </source>
</evidence>
<dbReference type="InterPro" id="IPR020846">
    <property type="entry name" value="MFS_dom"/>
</dbReference>
<dbReference type="PROSITE" id="PS50850">
    <property type="entry name" value="MFS"/>
    <property type="match status" value="1"/>
</dbReference>
<dbReference type="SUPFAM" id="SSF103473">
    <property type="entry name" value="MFS general substrate transporter"/>
    <property type="match status" value="1"/>
</dbReference>
<dbReference type="Proteomes" id="UP000266152">
    <property type="component" value="Unassembled WGS sequence"/>
</dbReference>
<organism evidence="8 9">
    <name type="scientific">Fusarium sporotrichioides</name>
    <dbReference type="NCBI Taxonomy" id="5514"/>
    <lineage>
        <taxon>Eukaryota</taxon>
        <taxon>Fungi</taxon>
        <taxon>Dikarya</taxon>
        <taxon>Ascomycota</taxon>
        <taxon>Pezizomycotina</taxon>
        <taxon>Sordariomycetes</taxon>
        <taxon>Hypocreomycetidae</taxon>
        <taxon>Hypocreales</taxon>
        <taxon>Nectriaceae</taxon>
        <taxon>Fusarium</taxon>
    </lineage>
</organism>
<feature type="transmembrane region" description="Helical" evidence="6">
    <location>
        <begin position="214"/>
        <end position="233"/>
    </location>
</feature>
<comment type="similarity">
    <text evidence="2">Belongs to the major facilitator superfamily. Sugar transporter (TC 2.A.1.1) family.</text>
</comment>
<dbReference type="InterPro" id="IPR005829">
    <property type="entry name" value="Sugar_transporter_CS"/>
</dbReference>
<keyword evidence="9" id="KW-1185">Reference proteome</keyword>
<feature type="transmembrane region" description="Helical" evidence="6">
    <location>
        <begin position="180"/>
        <end position="202"/>
    </location>
</feature>
<dbReference type="GO" id="GO:0005351">
    <property type="term" value="F:carbohydrate:proton symporter activity"/>
    <property type="evidence" value="ECO:0007669"/>
    <property type="project" value="TreeGrafter"/>
</dbReference>
<gene>
    <name evidence="8" type="ORF">FSPOR_6443</name>
</gene>
<name>A0A395S2T3_FUSSP</name>
<dbReference type="FunFam" id="1.20.1250.20:FF:000078">
    <property type="entry name" value="MFS maltose transporter, putative"/>
    <property type="match status" value="1"/>
</dbReference>
<comment type="caution">
    <text evidence="8">The sequence shown here is derived from an EMBL/GenBank/DDBJ whole genome shotgun (WGS) entry which is preliminary data.</text>
</comment>
<dbReference type="Pfam" id="PF00083">
    <property type="entry name" value="Sugar_tr"/>
    <property type="match status" value="1"/>
</dbReference>
<evidence type="ECO:0000259" key="7">
    <source>
        <dbReference type="PROSITE" id="PS50850"/>
    </source>
</evidence>
<sequence length="552" mass="60727">MTNHQDLDGDARLEKAEVQHTEDAVAIQDHQTTTWECARKNPKAILWALYANLGATLVGYENLALAVCLALPAFQMKFASEVDGQLIIPAYWQSLWNATYNIMQLFGSISAGFVQDRIGRRAVFLMGIIIVSCGIALAYVAETPAQFMGAKIISGFAVGAFQSTTQTYVSEITPLPLRGIALSLNILMMNVGFLIAISTTYARVTIMDESAFRVVFAAAWAFPGILALGLPFLPESPYYLIMANKPDEAFEHLARLCSADEDLDARLKHMQETVEAERSVASEKASFVECFKGTNWRRTRIILICMYMPQIVGSSLSSNAPYFLSQTGLSSGLIIKIMQVGLAVSILSSLFNIYMMTLFRHRPLMFAGMSICAIIYLIMGVAASCPQSERTLMAIGIVMQCLSLAYGPAVGSSLAVAGEVSASRLRAKSQGIAFGFQAITSTVWVTVLPYMFNKDEGNMGGHIGWVFFGMTVLTMTAVYFDVPGTKGRTFHELDIMFEKKISARHFENYKNCLEAFPYSTAKALAIWISPTQIQPLEARLNTRAVLRMSQTL</sequence>
<accession>A0A395S2T3</accession>
<feature type="domain" description="Major facilitator superfamily (MFS) profile" evidence="7">
    <location>
        <begin position="47"/>
        <end position="486"/>
    </location>
</feature>
<dbReference type="GO" id="GO:0016020">
    <property type="term" value="C:membrane"/>
    <property type="evidence" value="ECO:0007669"/>
    <property type="project" value="UniProtKB-SubCell"/>
</dbReference>
<keyword evidence="4 6" id="KW-1133">Transmembrane helix</keyword>
<dbReference type="PROSITE" id="PS00217">
    <property type="entry name" value="SUGAR_TRANSPORT_2"/>
    <property type="match status" value="1"/>
</dbReference>
<dbReference type="PANTHER" id="PTHR48022:SF41">
    <property type="entry name" value="MAJOR FACILITATOR SUPERFAMILY (MFS) PROFILE DOMAIN-CONTAINING PROTEIN"/>
    <property type="match status" value="1"/>
</dbReference>
<evidence type="ECO:0000256" key="1">
    <source>
        <dbReference type="ARBA" id="ARBA00004141"/>
    </source>
</evidence>
<evidence type="ECO:0000256" key="2">
    <source>
        <dbReference type="ARBA" id="ARBA00010992"/>
    </source>
</evidence>
<dbReference type="InterPro" id="IPR050360">
    <property type="entry name" value="MFS_Sugar_Transporters"/>
</dbReference>
<evidence type="ECO:0000313" key="9">
    <source>
        <dbReference type="Proteomes" id="UP000266152"/>
    </source>
</evidence>
<dbReference type="Gene3D" id="1.20.1250.20">
    <property type="entry name" value="MFS general substrate transporter like domains"/>
    <property type="match status" value="1"/>
</dbReference>
<protein>
    <submittedName>
        <fullName evidence="8">Maltose permease</fullName>
    </submittedName>
</protein>
<evidence type="ECO:0000256" key="4">
    <source>
        <dbReference type="ARBA" id="ARBA00022989"/>
    </source>
</evidence>
<keyword evidence="3 6" id="KW-0812">Transmembrane</keyword>
<feature type="transmembrane region" description="Helical" evidence="6">
    <location>
        <begin position="364"/>
        <end position="383"/>
    </location>
</feature>
<comment type="subcellular location">
    <subcellularLocation>
        <location evidence="1">Membrane</location>
        <topology evidence="1">Multi-pass membrane protein</topology>
    </subcellularLocation>
</comment>
<feature type="transmembrane region" description="Helical" evidence="6">
    <location>
        <begin position="395"/>
        <end position="420"/>
    </location>
</feature>
<feature type="transmembrane region" description="Helical" evidence="6">
    <location>
        <begin position="94"/>
        <end position="115"/>
    </location>
</feature>
<dbReference type="AlphaFoldDB" id="A0A395S2T3"/>
<dbReference type="InterPro" id="IPR005828">
    <property type="entry name" value="MFS_sugar_transport-like"/>
</dbReference>
<feature type="transmembrane region" description="Helical" evidence="6">
    <location>
        <begin position="463"/>
        <end position="482"/>
    </location>
</feature>